<evidence type="ECO:0000259" key="1">
    <source>
        <dbReference type="Pfam" id="PF05347"/>
    </source>
</evidence>
<evidence type="ECO:0000313" key="2">
    <source>
        <dbReference type="EMBL" id="CAD2217708.1"/>
    </source>
</evidence>
<dbReference type="GO" id="GO:0016226">
    <property type="term" value="P:iron-sulfur cluster assembly"/>
    <property type="evidence" value="ECO:0007669"/>
    <property type="project" value="TreeGrafter"/>
</dbReference>
<dbReference type="EMBL" id="LR877153">
    <property type="protein sequence ID" value="CAD2217708.1"/>
    <property type="molecule type" value="Genomic_DNA"/>
</dbReference>
<dbReference type="OrthoDB" id="275715at2759"/>
<dbReference type="GO" id="GO:1990221">
    <property type="term" value="C:L-cysteine desulfurase complex"/>
    <property type="evidence" value="ECO:0007669"/>
    <property type="project" value="TreeGrafter"/>
</dbReference>
<dbReference type="VEuPathDB" id="TriTrypDB:ADEAN_000518800"/>
<keyword evidence="3" id="KW-1185">Reference proteome</keyword>
<dbReference type="Pfam" id="PF05347">
    <property type="entry name" value="Complex1_LYR"/>
    <property type="match status" value="1"/>
</dbReference>
<dbReference type="InterPro" id="IPR051522">
    <property type="entry name" value="ISC_assembly_LYR"/>
</dbReference>
<reference evidence="2 3" key="1">
    <citation type="submission" date="2020-08" db="EMBL/GenBank/DDBJ databases">
        <authorList>
            <person name="Newling K."/>
            <person name="Davey J."/>
            <person name="Forrester S."/>
        </authorList>
    </citation>
    <scope>NUCLEOTIDE SEQUENCE [LARGE SCALE GENOMIC DNA]</scope>
    <source>
        <strain evidence="3">Crithidia deanei Carvalho (ATCC PRA-265)</strain>
    </source>
</reference>
<gene>
    <name evidence="2" type="ORF">ADEAN_000518800</name>
</gene>
<name>A0A7G2CD05_9TRYP</name>
<dbReference type="InterPro" id="IPR008011">
    <property type="entry name" value="Complex1_LYR_dom"/>
</dbReference>
<organism evidence="2 3">
    <name type="scientific">Angomonas deanei</name>
    <dbReference type="NCBI Taxonomy" id="59799"/>
    <lineage>
        <taxon>Eukaryota</taxon>
        <taxon>Discoba</taxon>
        <taxon>Euglenozoa</taxon>
        <taxon>Kinetoplastea</taxon>
        <taxon>Metakinetoplastina</taxon>
        <taxon>Trypanosomatida</taxon>
        <taxon>Trypanosomatidae</taxon>
        <taxon>Strigomonadinae</taxon>
        <taxon>Angomonas</taxon>
    </lineage>
</organism>
<dbReference type="PANTHER" id="PTHR13166:SF7">
    <property type="entry name" value="LYR MOTIF-CONTAINING PROTEIN 4"/>
    <property type="match status" value="1"/>
</dbReference>
<sequence length="133" mass="15588">MPPTQQQEYLHAVALRYFFFFSPFFSRLELYFLSSMSATQAALAKVRSRMIKTARGFHDYNFRTYFVNHIKDDFTALAAKSTEEQKAFLAKDARKQLKEMQRMVLVSRLYADNRKVFVDRNEKDASPPPASKE</sequence>
<evidence type="ECO:0000313" key="3">
    <source>
        <dbReference type="Proteomes" id="UP000515908"/>
    </source>
</evidence>
<dbReference type="GO" id="GO:0005739">
    <property type="term" value="C:mitochondrion"/>
    <property type="evidence" value="ECO:0007669"/>
    <property type="project" value="TreeGrafter"/>
</dbReference>
<dbReference type="Proteomes" id="UP000515908">
    <property type="component" value="Chromosome 09"/>
</dbReference>
<dbReference type="PANTHER" id="PTHR13166">
    <property type="entry name" value="PROTEIN C6ORF149"/>
    <property type="match status" value="1"/>
</dbReference>
<accession>A0A7G2CD05</accession>
<feature type="domain" description="Complex 1 LYR protein" evidence="1">
    <location>
        <begin position="49"/>
        <end position="99"/>
    </location>
</feature>
<proteinExistence type="predicted"/>
<protein>
    <submittedName>
        <fullName evidence="2">Complex 1 protein (LYR family), putative</fullName>
    </submittedName>
</protein>
<dbReference type="AlphaFoldDB" id="A0A7G2CD05"/>